<keyword evidence="1" id="KW-1133">Transmembrane helix</keyword>
<keyword evidence="1" id="KW-0812">Transmembrane</keyword>
<feature type="transmembrane region" description="Helical" evidence="1">
    <location>
        <begin position="31"/>
        <end position="49"/>
    </location>
</feature>
<accession>A0ABU2FEG9</accession>
<organism evidence="3 4">
    <name type="scientific">Haloarcula saliterrae</name>
    <dbReference type="NCBI Taxonomy" id="2950534"/>
    <lineage>
        <taxon>Archaea</taxon>
        <taxon>Methanobacteriati</taxon>
        <taxon>Methanobacteriota</taxon>
        <taxon>Stenosarchaea group</taxon>
        <taxon>Halobacteria</taxon>
        <taxon>Halobacteriales</taxon>
        <taxon>Haloarculaceae</taxon>
        <taxon>Haloarcula</taxon>
    </lineage>
</organism>
<dbReference type="RefSeq" id="WP_310920358.1">
    <property type="nucleotide sequence ID" value="NZ_JAMQON010000004.1"/>
</dbReference>
<gene>
    <name evidence="3" type="ORF">NDI56_14605</name>
</gene>
<sequence>MSSSSPRHVTLLALLGLVPVAYYILGTGRTIVALSLVSVVIITASLYLMTGDHEGQTA</sequence>
<feature type="transmembrane region" description="Helical" evidence="1">
    <location>
        <begin position="9"/>
        <end position="25"/>
    </location>
</feature>
<dbReference type="Pfam" id="PF26452">
    <property type="entry name" value="DUF8131"/>
    <property type="match status" value="1"/>
</dbReference>
<evidence type="ECO:0000313" key="4">
    <source>
        <dbReference type="Proteomes" id="UP001259659"/>
    </source>
</evidence>
<dbReference type="EMBL" id="JAMQON010000004">
    <property type="protein sequence ID" value="MDS0260634.1"/>
    <property type="molecule type" value="Genomic_DNA"/>
</dbReference>
<comment type="caution">
    <text evidence="3">The sequence shown here is derived from an EMBL/GenBank/DDBJ whole genome shotgun (WGS) entry which is preliminary data.</text>
</comment>
<protein>
    <recommendedName>
        <fullName evidence="2">DUF8131 domain-containing protein</fullName>
    </recommendedName>
</protein>
<evidence type="ECO:0000313" key="3">
    <source>
        <dbReference type="EMBL" id="MDS0260634.1"/>
    </source>
</evidence>
<dbReference type="InterPro" id="IPR058444">
    <property type="entry name" value="DUF8131"/>
</dbReference>
<proteinExistence type="predicted"/>
<reference evidence="3 4" key="1">
    <citation type="submission" date="2022-06" db="EMBL/GenBank/DDBJ databases">
        <title>Haloarcula sp. a new haloarchaeum isolate from saline soil.</title>
        <authorList>
            <person name="Strakova D."/>
            <person name="Galisteo C."/>
            <person name="Sanchez-Porro C."/>
            <person name="Ventosa A."/>
        </authorList>
    </citation>
    <scope>NUCLEOTIDE SEQUENCE [LARGE SCALE GENOMIC DNA]</scope>
    <source>
        <strain evidence="3 4">S1CR25-12</strain>
    </source>
</reference>
<dbReference type="Proteomes" id="UP001259659">
    <property type="component" value="Unassembled WGS sequence"/>
</dbReference>
<evidence type="ECO:0000256" key="1">
    <source>
        <dbReference type="SAM" id="Phobius"/>
    </source>
</evidence>
<keyword evidence="1" id="KW-0472">Membrane</keyword>
<evidence type="ECO:0000259" key="2">
    <source>
        <dbReference type="Pfam" id="PF26452"/>
    </source>
</evidence>
<keyword evidence="4" id="KW-1185">Reference proteome</keyword>
<feature type="domain" description="DUF8131" evidence="2">
    <location>
        <begin position="4"/>
        <end position="57"/>
    </location>
</feature>
<name>A0ABU2FEG9_9EURY</name>